<accession>A0A1M7ZCK7</accession>
<dbReference type="PRINTS" id="PR01959">
    <property type="entry name" value="SBIMPHPHTASE"/>
</dbReference>
<dbReference type="STRING" id="1123029.SAMN02745172_01116"/>
<dbReference type="PRINTS" id="PR00377">
    <property type="entry name" value="IMPHPHTASES"/>
</dbReference>
<dbReference type="SUPFAM" id="SSF56655">
    <property type="entry name" value="Carbohydrate phosphatase"/>
    <property type="match status" value="1"/>
</dbReference>
<dbReference type="EC" id="3.1.3.25" evidence="4 10"/>
<dbReference type="FunFam" id="3.40.190.80:FF:000020">
    <property type="entry name" value="Fructose-1,6-bisphosphatase/inositol-1-monophosphatase"/>
    <property type="match status" value="1"/>
</dbReference>
<dbReference type="Pfam" id="PF00459">
    <property type="entry name" value="Inositol_P"/>
    <property type="match status" value="1"/>
</dbReference>
<dbReference type="AlphaFoldDB" id="A0A1M7ZCK7"/>
<protein>
    <recommendedName>
        <fullName evidence="5 10">Inositol-1-monophosphatase</fullName>
        <ecNumber evidence="4 10">3.1.3.25</ecNumber>
    </recommendedName>
</protein>
<feature type="binding site" evidence="9">
    <location>
        <position position="213"/>
    </location>
    <ligand>
        <name>Mg(2+)</name>
        <dbReference type="ChEBI" id="CHEBI:18420"/>
        <label>1</label>
        <note>catalytic</note>
    </ligand>
</feature>
<evidence type="ECO:0000313" key="11">
    <source>
        <dbReference type="EMBL" id="SHO62645.1"/>
    </source>
</evidence>
<dbReference type="PANTHER" id="PTHR20854">
    <property type="entry name" value="INOSITOL MONOPHOSPHATASE"/>
    <property type="match status" value="1"/>
</dbReference>
<comment type="similarity">
    <text evidence="3 10">Belongs to the inositol monophosphatase superfamily.</text>
</comment>
<comment type="cofactor">
    <cofactor evidence="2 9 10">
        <name>Mg(2+)</name>
        <dbReference type="ChEBI" id="CHEBI:18420"/>
    </cofactor>
</comment>
<dbReference type="InterPro" id="IPR000760">
    <property type="entry name" value="Inositol_monophosphatase-like"/>
</dbReference>
<feature type="binding site" evidence="9">
    <location>
        <position position="88"/>
    </location>
    <ligand>
        <name>Mg(2+)</name>
        <dbReference type="ChEBI" id="CHEBI:18420"/>
        <label>1</label>
        <note>catalytic</note>
    </ligand>
</feature>
<sequence length="265" mass="28686">MARSALLNVMVQAATKAGRGLVRDFGEVENLQVSRKGPGDFVSAADKKAEQIIYRELEKARPGWGFRMEEAGDVAGDGQHVWHIDPLDGTTNFLHGIPMFAVSIALERQGQIVAGVVYNPVMDELYVAERGGGAFMNDRRIRVAQRRDMADCVVGTGIPHLGRPDQGRSLIELREMVGQVSGIRRFGSAALDLCWVAAGRMDGFWEAHLNSWDIAAGAIIVREAGGFVSDFAGKDAMLESGSIVAGNEVVHQALLGHLKQAHARL</sequence>
<feature type="binding site" evidence="9">
    <location>
        <position position="87"/>
    </location>
    <ligand>
        <name>Mg(2+)</name>
        <dbReference type="ChEBI" id="CHEBI:18420"/>
        <label>1</label>
        <note>catalytic</note>
    </ligand>
</feature>
<dbReference type="GO" id="GO:0046872">
    <property type="term" value="F:metal ion binding"/>
    <property type="evidence" value="ECO:0007669"/>
    <property type="project" value="UniProtKB-KW"/>
</dbReference>
<dbReference type="OrthoDB" id="9785695at2"/>
<evidence type="ECO:0000256" key="3">
    <source>
        <dbReference type="ARBA" id="ARBA00009759"/>
    </source>
</evidence>
<dbReference type="GO" id="GO:0007165">
    <property type="term" value="P:signal transduction"/>
    <property type="evidence" value="ECO:0007669"/>
    <property type="project" value="TreeGrafter"/>
</dbReference>
<dbReference type="GO" id="GO:0008934">
    <property type="term" value="F:inositol monophosphate 1-phosphatase activity"/>
    <property type="evidence" value="ECO:0007669"/>
    <property type="project" value="InterPro"/>
</dbReference>
<keyword evidence="8 9" id="KW-0460">Magnesium</keyword>
<dbReference type="EMBL" id="FRXO01000002">
    <property type="protein sequence ID" value="SHO62645.1"/>
    <property type="molecule type" value="Genomic_DNA"/>
</dbReference>
<evidence type="ECO:0000256" key="8">
    <source>
        <dbReference type="ARBA" id="ARBA00022842"/>
    </source>
</evidence>
<name>A0A1M7ZCK7_9HYPH</name>
<evidence type="ECO:0000256" key="7">
    <source>
        <dbReference type="ARBA" id="ARBA00022801"/>
    </source>
</evidence>
<feature type="binding site" evidence="9">
    <location>
        <position position="85"/>
    </location>
    <ligand>
        <name>Mg(2+)</name>
        <dbReference type="ChEBI" id="CHEBI:18420"/>
        <label>1</label>
        <note>catalytic</note>
    </ligand>
</feature>
<feature type="binding site" evidence="9">
    <location>
        <position position="69"/>
    </location>
    <ligand>
        <name>Mg(2+)</name>
        <dbReference type="ChEBI" id="CHEBI:18420"/>
        <label>1</label>
        <note>catalytic</note>
    </ligand>
</feature>
<evidence type="ECO:0000313" key="12">
    <source>
        <dbReference type="Proteomes" id="UP000186406"/>
    </source>
</evidence>
<dbReference type="Gene3D" id="3.40.190.80">
    <property type="match status" value="1"/>
</dbReference>
<dbReference type="CDD" id="cd01639">
    <property type="entry name" value="IMPase"/>
    <property type="match status" value="1"/>
</dbReference>
<dbReference type="GO" id="GO:0046854">
    <property type="term" value="P:phosphatidylinositol phosphate biosynthetic process"/>
    <property type="evidence" value="ECO:0007669"/>
    <property type="project" value="InterPro"/>
</dbReference>
<dbReference type="PANTHER" id="PTHR20854:SF4">
    <property type="entry name" value="INOSITOL-1-MONOPHOSPHATASE-RELATED"/>
    <property type="match status" value="1"/>
</dbReference>
<dbReference type="InterPro" id="IPR033942">
    <property type="entry name" value="IMPase"/>
</dbReference>
<dbReference type="Proteomes" id="UP000186406">
    <property type="component" value="Unassembled WGS sequence"/>
</dbReference>
<keyword evidence="12" id="KW-1185">Reference proteome</keyword>
<gene>
    <name evidence="11" type="ORF">SAMN02745172_01116</name>
</gene>
<dbReference type="PROSITE" id="PS00630">
    <property type="entry name" value="IMP_2"/>
    <property type="match status" value="1"/>
</dbReference>
<evidence type="ECO:0000256" key="6">
    <source>
        <dbReference type="ARBA" id="ARBA00022723"/>
    </source>
</evidence>
<dbReference type="RefSeq" id="WP_073626431.1">
    <property type="nucleotide sequence ID" value="NZ_FRXO01000002.1"/>
</dbReference>
<organism evidence="11 12">
    <name type="scientific">Pseudoxanthobacter soli DSM 19599</name>
    <dbReference type="NCBI Taxonomy" id="1123029"/>
    <lineage>
        <taxon>Bacteria</taxon>
        <taxon>Pseudomonadati</taxon>
        <taxon>Pseudomonadota</taxon>
        <taxon>Alphaproteobacteria</taxon>
        <taxon>Hyphomicrobiales</taxon>
        <taxon>Segnochrobactraceae</taxon>
        <taxon>Pseudoxanthobacter</taxon>
    </lineage>
</organism>
<evidence type="ECO:0000256" key="10">
    <source>
        <dbReference type="RuleBase" id="RU364068"/>
    </source>
</evidence>
<dbReference type="FunFam" id="3.30.540.10:FF:000003">
    <property type="entry name" value="Inositol-1-monophosphatase"/>
    <property type="match status" value="1"/>
</dbReference>
<dbReference type="InterPro" id="IPR020550">
    <property type="entry name" value="Inositol_monophosphatase_CS"/>
</dbReference>
<evidence type="ECO:0000256" key="1">
    <source>
        <dbReference type="ARBA" id="ARBA00001033"/>
    </source>
</evidence>
<dbReference type="InterPro" id="IPR022337">
    <property type="entry name" value="Inositol_monophosphatase_SuhB"/>
</dbReference>
<keyword evidence="6 9" id="KW-0479">Metal-binding</keyword>
<comment type="catalytic activity">
    <reaction evidence="1 10">
        <text>a myo-inositol phosphate + H2O = myo-inositol + phosphate</text>
        <dbReference type="Rhea" id="RHEA:24056"/>
        <dbReference type="ChEBI" id="CHEBI:15377"/>
        <dbReference type="ChEBI" id="CHEBI:17268"/>
        <dbReference type="ChEBI" id="CHEBI:43474"/>
        <dbReference type="ChEBI" id="CHEBI:84139"/>
        <dbReference type="EC" id="3.1.3.25"/>
    </reaction>
</comment>
<evidence type="ECO:0000256" key="4">
    <source>
        <dbReference type="ARBA" id="ARBA00013106"/>
    </source>
</evidence>
<reference evidence="11 12" key="1">
    <citation type="submission" date="2016-12" db="EMBL/GenBank/DDBJ databases">
        <authorList>
            <person name="Song W.-J."/>
            <person name="Kurnit D.M."/>
        </authorList>
    </citation>
    <scope>NUCLEOTIDE SEQUENCE [LARGE SCALE GENOMIC DNA]</scope>
    <source>
        <strain evidence="11 12">DSM 19599</strain>
    </source>
</reference>
<keyword evidence="7 10" id="KW-0378">Hydrolase</keyword>
<dbReference type="InterPro" id="IPR020583">
    <property type="entry name" value="Inositol_monoP_metal-BS"/>
</dbReference>
<evidence type="ECO:0000256" key="9">
    <source>
        <dbReference type="PIRSR" id="PIRSR600760-2"/>
    </source>
</evidence>
<evidence type="ECO:0000256" key="2">
    <source>
        <dbReference type="ARBA" id="ARBA00001946"/>
    </source>
</evidence>
<dbReference type="GO" id="GO:0006020">
    <property type="term" value="P:inositol metabolic process"/>
    <property type="evidence" value="ECO:0007669"/>
    <property type="project" value="TreeGrafter"/>
</dbReference>
<proteinExistence type="inferred from homology"/>
<dbReference type="Gene3D" id="3.30.540.10">
    <property type="entry name" value="Fructose-1,6-Bisphosphatase, subunit A, domain 1"/>
    <property type="match status" value="1"/>
</dbReference>
<evidence type="ECO:0000256" key="5">
    <source>
        <dbReference type="ARBA" id="ARBA00019784"/>
    </source>
</evidence>
<dbReference type="PROSITE" id="PS00629">
    <property type="entry name" value="IMP_1"/>
    <property type="match status" value="1"/>
</dbReference>